<dbReference type="EMBL" id="JAUIZM010000003">
    <property type="protein sequence ID" value="KAK1393882.1"/>
    <property type="molecule type" value="Genomic_DNA"/>
</dbReference>
<name>A0AAD8J0V7_9APIA</name>
<keyword evidence="2" id="KW-1185">Reference proteome</keyword>
<gene>
    <name evidence="1" type="ORF">POM88_012938</name>
</gene>
<protein>
    <submittedName>
        <fullName evidence="1">Uncharacterized protein</fullName>
    </submittedName>
</protein>
<dbReference type="Proteomes" id="UP001237642">
    <property type="component" value="Unassembled WGS sequence"/>
</dbReference>
<accession>A0AAD8J0V7</accession>
<reference evidence="1" key="2">
    <citation type="submission" date="2023-05" db="EMBL/GenBank/DDBJ databases">
        <authorList>
            <person name="Schelkunov M.I."/>
        </authorList>
    </citation>
    <scope>NUCLEOTIDE SEQUENCE</scope>
    <source>
        <strain evidence="1">Hsosn_3</strain>
        <tissue evidence="1">Leaf</tissue>
    </source>
</reference>
<comment type="caution">
    <text evidence="1">The sequence shown here is derived from an EMBL/GenBank/DDBJ whole genome shotgun (WGS) entry which is preliminary data.</text>
</comment>
<reference evidence="1" key="1">
    <citation type="submission" date="2023-02" db="EMBL/GenBank/DDBJ databases">
        <title>Genome of toxic invasive species Heracleum sosnowskyi carries increased number of genes despite the absence of recent whole-genome duplications.</title>
        <authorList>
            <person name="Schelkunov M."/>
            <person name="Shtratnikova V."/>
            <person name="Makarenko M."/>
            <person name="Klepikova A."/>
            <person name="Omelchenko D."/>
            <person name="Novikova G."/>
            <person name="Obukhova E."/>
            <person name="Bogdanov V."/>
            <person name="Penin A."/>
            <person name="Logacheva M."/>
        </authorList>
    </citation>
    <scope>NUCLEOTIDE SEQUENCE</scope>
    <source>
        <strain evidence="1">Hsosn_3</strain>
        <tissue evidence="1">Leaf</tissue>
    </source>
</reference>
<proteinExistence type="predicted"/>
<sequence length="101" mass="11417">MTTKVQRNKGVGIGLASGVRTEDTSSSDISRALSSLGKRMESGTLIRGSYFFLDTSTYHSYISEKFLRKENDFSDVNSLRWRTRLSETMPHLIRINTHIGT</sequence>
<evidence type="ECO:0000313" key="2">
    <source>
        <dbReference type="Proteomes" id="UP001237642"/>
    </source>
</evidence>
<dbReference type="AlphaFoldDB" id="A0AAD8J0V7"/>
<evidence type="ECO:0000313" key="1">
    <source>
        <dbReference type="EMBL" id="KAK1393882.1"/>
    </source>
</evidence>
<organism evidence="1 2">
    <name type="scientific">Heracleum sosnowskyi</name>
    <dbReference type="NCBI Taxonomy" id="360622"/>
    <lineage>
        <taxon>Eukaryota</taxon>
        <taxon>Viridiplantae</taxon>
        <taxon>Streptophyta</taxon>
        <taxon>Embryophyta</taxon>
        <taxon>Tracheophyta</taxon>
        <taxon>Spermatophyta</taxon>
        <taxon>Magnoliopsida</taxon>
        <taxon>eudicotyledons</taxon>
        <taxon>Gunneridae</taxon>
        <taxon>Pentapetalae</taxon>
        <taxon>asterids</taxon>
        <taxon>campanulids</taxon>
        <taxon>Apiales</taxon>
        <taxon>Apiaceae</taxon>
        <taxon>Apioideae</taxon>
        <taxon>apioid superclade</taxon>
        <taxon>Tordylieae</taxon>
        <taxon>Tordyliinae</taxon>
        <taxon>Heracleum</taxon>
    </lineage>
</organism>